<evidence type="ECO:0000256" key="10">
    <source>
        <dbReference type="ARBA" id="ARBA00022777"/>
    </source>
</evidence>
<dbReference type="PANTHER" id="PTHR21087">
    <property type="entry name" value="SHIKIMATE KINASE"/>
    <property type="match status" value="1"/>
</dbReference>
<comment type="function">
    <text evidence="1">Catalyzes the specific phosphorylation of the 3-hydroxyl group of shikimic acid using ATP as a cosubstrate.</text>
</comment>
<keyword evidence="6" id="KW-0934">Plastid</keyword>
<gene>
    <name evidence="14" type="ORF">KP509_08G039200</name>
</gene>
<dbReference type="PROSITE" id="PS01128">
    <property type="entry name" value="SHIKIMATE_KINASE"/>
    <property type="match status" value="1"/>
</dbReference>
<name>A0A8T2UD91_CERRI</name>
<proteinExistence type="inferred from homology"/>
<dbReference type="InterPro" id="IPR027417">
    <property type="entry name" value="P-loop_NTPase"/>
</dbReference>
<dbReference type="Pfam" id="PF01202">
    <property type="entry name" value="SKI"/>
    <property type="match status" value="1"/>
</dbReference>
<accession>A0A8T2UD91</accession>
<organism evidence="14 15">
    <name type="scientific">Ceratopteris richardii</name>
    <name type="common">Triangle waterfern</name>
    <dbReference type="NCBI Taxonomy" id="49495"/>
    <lineage>
        <taxon>Eukaryota</taxon>
        <taxon>Viridiplantae</taxon>
        <taxon>Streptophyta</taxon>
        <taxon>Embryophyta</taxon>
        <taxon>Tracheophyta</taxon>
        <taxon>Polypodiopsida</taxon>
        <taxon>Polypodiidae</taxon>
        <taxon>Polypodiales</taxon>
        <taxon>Pteridineae</taxon>
        <taxon>Pteridaceae</taxon>
        <taxon>Parkerioideae</taxon>
        <taxon>Ceratopteris</taxon>
    </lineage>
</organism>
<keyword evidence="6" id="KW-0150">Chloroplast</keyword>
<evidence type="ECO:0000313" key="15">
    <source>
        <dbReference type="Proteomes" id="UP000825935"/>
    </source>
</evidence>
<dbReference type="FunFam" id="3.40.50.300:FF:001033">
    <property type="entry name" value="Shikimate kinase 2, chloroplastic"/>
    <property type="match status" value="1"/>
</dbReference>
<dbReference type="PRINTS" id="PR01100">
    <property type="entry name" value="SHIKIMTKNASE"/>
</dbReference>
<keyword evidence="10" id="KW-0418">Kinase</keyword>
<keyword evidence="12" id="KW-0057">Aromatic amino acid biosynthesis</keyword>
<evidence type="ECO:0000256" key="7">
    <source>
        <dbReference type="ARBA" id="ARBA00022605"/>
    </source>
</evidence>
<dbReference type="Proteomes" id="UP000825935">
    <property type="component" value="Chromosome 8"/>
</dbReference>
<dbReference type="CDD" id="cd00464">
    <property type="entry name" value="SK"/>
    <property type="match status" value="1"/>
</dbReference>
<dbReference type="OMA" id="LHHDSGD"/>
<keyword evidence="15" id="KW-1185">Reference proteome</keyword>
<evidence type="ECO:0000256" key="2">
    <source>
        <dbReference type="ARBA" id="ARBA00004229"/>
    </source>
</evidence>
<evidence type="ECO:0000256" key="5">
    <source>
        <dbReference type="ARBA" id="ARBA00012154"/>
    </source>
</evidence>
<dbReference type="AlphaFoldDB" id="A0A8T2UD91"/>
<dbReference type="HAMAP" id="MF_00109">
    <property type="entry name" value="Shikimate_kinase"/>
    <property type="match status" value="1"/>
</dbReference>
<comment type="similarity">
    <text evidence="4">Belongs to the shikimate kinase family.</text>
</comment>
<dbReference type="GO" id="GO:0005829">
    <property type="term" value="C:cytosol"/>
    <property type="evidence" value="ECO:0007669"/>
    <property type="project" value="TreeGrafter"/>
</dbReference>
<evidence type="ECO:0000256" key="4">
    <source>
        <dbReference type="ARBA" id="ARBA00006997"/>
    </source>
</evidence>
<dbReference type="GO" id="GO:0008652">
    <property type="term" value="P:amino acid biosynthetic process"/>
    <property type="evidence" value="ECO:0007669"/>
    <property type="project" value="UniProtKB-KW"/>
</dbReference>
<dbReference type="GO" id="GO:0009507">
    <property type="term" value="C:chloroplast"/>
    <property type="evidence" value="ECO:0007669"/>
    <property type="project" value="UniProtKB-SubCell"/>
</dbReference>
<evidence type="ECO:0000256" key="11">
    <source>
        <dbReference type="ARBA" id="ARBA00022840"/>
    </source>
</evidence>
<dbReference type="InterPro" id="IPR023000">
    <property type="entry name" value="Shikimate_kinase_CS"/>
</dbReference>
<keyword evidence="7" id="KW-0028">Amino-acid biosynthesis</keyword>
<dbReference type="GO" id="GO:0004765">
    <property type="term" value="F:shikimate kinase activity"/>
    <property type="evidence" value="ECO:0007669"/>
    <property type="project" value="UniProtKB-EC"/>
</dbReference>
<keyword evidence="9" id="KW-0547">Nucleotide-binding</keyword>
<comment type="pathway">
    <text evidence="3">Metabolic intermediate biosynthesis; chorismate biosynthesis; chorismate from D-erythrose 4-phosphate and phosphoenolpyruvate: step 5/7.</text>
</comment>
<dbReference type="InterPro" id="IPR000623">
    <property type="entry name" value="Shikimate_kinase/TSH1"/>
</dbReference>
<dbReference type="OrthoDB" id="197068at2759"/>
<keyword evidence="11" id="KW-0067">ATP-binding</keyword>
<dbReference type="EC" id="2.7.1.71" evidence="5"/>
<evidence type="ECO:0000256" key="3">
    <source>
        <dbReference type="ARBA" id="ARBA00004842"/>
    </source>
</evidence>
<comment type="catalytic activity">
    <reaction evidence="13">
        <text>shikimate + ATP = 3-phosphoshikimate + ADP + H(+)</text>
        <dbReference type="Rhea" id="RHEA:13121"/>
        <dbReference type="ChEBI" id="CHEBI:15378"/>
        <dbReference type="ChEBI" id="CHEBI:30616"/>
        <dbReference type="ChEBI" id="CHEBI:36208"/>
        <dbReference type="ChEBI" id="CHEBI:145989"/>
        <dbReference type="ChEBI" id="CHEBI:456216"/>
        <dbReference type="EC" id="2.7.1.71"/>
    </reaction>
</comment>
<evidence type="ECO:0000256" key="12">
    <source>
        <dbReference type="ARBA" id="ARBA00023141"/>
    </source>
</evidence>
<dbReference type="GO" id="GO:0005524">
    <property type="term" value="F:ATP binding"/>
    <property type="evidence" value="ECO:0007669"/>
    <property type="project" value="UniProtKB-KW"/>
</dbReference>
<evidence type="ECO:0000256" key="1">
    <source>
        <dbReference type="ARBA" id="ARBA00002641"/>
    </source>
</evidence>
<dbReference type="PANTHER" id="PTHR21087:SF16">
    <property type="entry name" value="SHIKIMATE KINASE 1, CHLOROPLASTIC"/>
    <property type="match status" value="1"/>
</dbReference>
<reference evidence="14" key="1">
    <citation type="submission" date="2021-08" db="EMBL/GenBank/DDBJ databases">
        <title>WGS assembly of Ceratopteris richardii.</title>
        <authorList>
            <person name="Marchant D.B."/>
            <person name="Chen G."/>
            <person name="Jenkins J."/>
            <person name="Shu S."/>
            <person name="Leebens-Mack J."/>
            <person name="Grimwood J."/>
            <person name="Schmutz J."/>
            <person name="Soltis P."/>
            <person name="Soltis D."/>
            <person name="Chen Z.-H."/>
        </authorList>
    </citation>
    <scope>NUCLEOTIDE SEQUENCE</scope>
    <source>
        <strain evidence="14">Whitten #5841</strain>
        <tissue evidence="14">Leaf</tissue>
    </source>
</reference>
<dbReference type="SUPFAM" id="SSF52540">
    <property type="entry name" value="P-loop containing nucleoside triphosphate hydrolases"/>
    <property type="match status" value="1"/>
</dbReference>
<dbReference type="Gene3D" id="3.40.50.300">
    <property type="entry name" value="P-loop containing nucleotide triphosphate hydrolases"/>
    <property type="match status" value="1"/>
</dbReference>
<evidence type="ECO:0000256" key="9">
    <source>
        <dbReference type="ARBA" id="ARBA00022741"/>
    </source>
</evidence>
<dbReference type="EMBL" id="CM035413">
    <property type="protein sequence ID" value="KAH7431244.1"/>
    <property type="molecule type" value="Genomic_DNA"/>
</dbReference>
<evidence type="ECO:0000313" key="14">
    <source>
        <dbReference type="EMBL" id="KAH7431244.1"/>
    </source>
</evidence>
<evidence type="ECO:0000256" key="8">
    <source>
        <dbReference type="ARBA" id="ARBA00022679"/>
    </source>
</evidence>
<comment type="subcellular location">
    <subcellularLocation>
        <location evidence="2">Plastid</location>
        <location evidence="2">Chloroplast</location>
    </subcellularLocation>
</comment>
<evidence type="ECO:0000256" key="13">
    <source>
        <dbReference type="ARBA" id="ARBA00048567"/>
    </source>
</evidence>
<evidence type="ECO:0000256" key="6">
    <source>
        <dbReference type="ARBA" id="ARBA00022528"/>
    </source>
</evidence>
<sequence>MDVMQSRNVHIPRAGSEHLHSIRRHQQCLASGSLSIFRTTGVSCSLRHSLQGRRLLLSEDTSFPTLEIRSCAHGHRPPSAHNTGFPATSVNKFKCAVDDDQNLLLKERGRVIAPHLKGRCIYLVGMMGSGKTTVGKLIADALGYQFTDSDKVIEDDNGLSVAEFFRLQNEMSFRDAETRVLEKLSHNLQQVISTGGGIVVRPENWKYMRYGLTVWLDVPLEALAERVVAVGTHSRPLLGGELDSESAYSKALARLISIFEVRESCYAKADARVSLKKLAIDLGYEVRDITPTLIALQALEEIDRVLTKQNKEQKEE</sequence>
<dbReference type="InterPro" id="IPR031322">
    <property type="entry name" value="Shikimate/glucono_kinase"/>
</dbReference>
<dbReference type="GO" id="GO:0009073">
    <property type="term" value="P:aromatic amino acid family biosynthetic process"/>
    <property type="evidence" value="ECO:0007669"/>
    <property type="project" value="UniProtKB-KW"/>
</dbReference>
<protein>
    <recommendedName>
        <fullName evidence="5">shikimate kinase</fullName>
        <ecNumber evidence="5">2.7.1.71</ecNumber>
    </recommendedName>
</protein>
<keyword evidence="8" id="KW-0808">Transferase</keyword>
<comment type="caution">
    <text evidence="14">The sequence shown here is derived from an EMBL/GenBank/DDBJ whole genome shotgun (WGS) entry which is preliminary data.</text>
</comment>